<evidence type="ECO:0008006" key="3">
    <source>
        <dbReference type="Google" id="ProtNLM"/>
    </source>
</evidence>
<evidence type="ECO:0000313" key="2">
    <source>
        <dbReference type="Proteomes" id="UP001172082"/>
    </source>
</evidence>
<accession>A0ABT8KLM9</accession>
<comment type="caution">
    <text evidence="1">The sequence shown here is derived from an EMBL/GenBank/DDBJ whole genome shotgun (WGS) entry which is preliminary data.</text>
</comment>
<gene>
    <name evidence="1" type="ORF">QQ008_09640</name>
</gene>
<keyword evidence="2" id="KW-1185">Reference proteome</keyword>
<protein>
    <recommendedName>
        <fullName evidence="3">STAS/SEC14 domain-containing protein</fullName>
    </recommendedName>
</protein>
<evidence type="ECO:0000313" key="1">
    <source>
        <dbReference type="EMBL" id="MDN5201625.1"/>
    </source>
</evidence>
<proteinExistence type="predicted"/>
<dbReference type="RefSeq" id="WP_346751653.1">
    <property type="nucleotide sequence ID" value="NZ_JAUJEA010000003.1"/>
</dbReference>
<organism evidence="1 2">
    <name type="scientific">Splendidivirga corallicola</name>
    <dbReference type="NCBI Taxonomy" id="3051826"/>
    <lineage>
        <taxon>Bacteria</taxon>
        <taxon>Pseudomonadati</taxon>
        <taxon>Bacteroidota</taxon>
        <taxon>Cytophagia</taxon>
        <taxon>Cytophagales</taxon>
        <taxon>Splendidivirgaceae</taxon>
        <taxon>Splendidivirga</taxon>
    </lineage>
</organism>
<reference evidence="1" key="1">
    <citation type="submission" date="2023-06" db="EMBL/GenBank/DDBJ databases">
        <title>Genomic of Parafulvivirga corallium.</title>
        <authorList>
            <person name="Wang G."/>
        </authorList>
    </citation>
    <scope>NUCLEOTIDE SEQUENCE</scope>
    <source>
        <strain evidence="1">BMA10</strain>
    </source>
</reference>
<dbReference type="EMBL" id="JAUJEA010000003">
    <property type="protein sequence ID" value="MDN5201625.1"/>
    <property type="molecule type" value="Genomic_DNA"/>
</dbReference>
<name>A0ABT8KLM9_9BACT</name>
<sequence length="143" mass="16857">MKELFNEEYLECHFDKSSSIVYHIWKRDPTSEQFRSGLLRVYNLYGELSKDHGYLHWLADTQHLTVVSLEDQKWLDETWNELLFVEGGVKSHAVIVGDDVFAKYAMNKFKIAMQEKYADQEIQLETFTDEQSAYDWFASLSIS</sequence>
<dbReference type="Proteomes" id="UP001172082">
    <property type="component" value="Unassembled WGS sequence"/>
</dbReference>